<name>A0A9E3HD17_9NOST</name>
<dbReference type="AlphaFoldDB" id="A0A9E3HD17"/>
<evidence type="ECO:0000313" key="2">
    <source>
        <dbReference type="Proteomes" id="UP000813215"/>
    </source>
</evidence>
<gene>
    <name evidence="1" type="ORF">KME28_27485</name>
</gene>
<organism evidence="1 2">
    <name type="scientific">Pelatocladus maniniholoensis HA4357-MV3</name>
    <dbReference type="NCBI Taxonomy" id="1117104"/>
    <lineage>
        <taxon>Bacteria</taxon>
        <taxon>Bacillati</taxon>
        <taxon>Cyanobacteriota</taxon>
        <taxon>Cyanophyceae</taxon>
        <taxon>Nostocales</taxon>
        <taxon>Nostocaceae</taxon>
        <taxon>Pelatocladus</taxon>
    </lineage>
</organism>
<dbReference type="EMBL" id="JAHHHW010000164">
    <property type="protein sequence ID" value="MBW4435349.1"/>
    <property type="molecule type" value="Genomic_DNA"/>
</dbReference>
<proteinExistence type="predicted"/>
<comment type="caution">
    <text evidence="1">The sequence shown here is derived from an EMBL/GenBank/DDBJ whole genome shotgun (WGS) entry which is preliminary data.</text>
</comment>
<sequence>MNIGENQIFSTEYNGFQIEIFYSDVYYAYCVRKNDFEDITKGFYTAREALSYAKRLVDGAR</sequence>
<reference evidence="1" key="1">
    <citation type="submission" date="2021-05" db="EMBL/GenBank/DDBJ databases">
        <authorList>
            <person name="Pietrasiak N."/>
            <person name="Ward R."/>
            <person name="Stajich J.E."/>
            <person name="Kurbessoian T."/>
        </authorList>
    </citation>
    <scope>NUCLEOTIDE SEQUENCE</scope>
    <source>
        <strain evidence="1">HA4357-MV3</strain>
    </source>
</reference>
<dbReference type="Proteomes" id="UP000813215">
    <property type="component" value="Unassembled WGS sequence"/>
</dbReference>
<protein>
    <submittedName>
        <fullName evidence="1">Uncharacterized protein</fullName>
    </submittedName>
</protein>
<accession>A0A9E3HD17</accession>
<evidence type="ECO:0000313" key="1">
    <source>
        <dbReference type="EMBL" id="MBW4435349.1"/>
    </source>
</evidence>
<reference evidence="1" key="2">
    <citation type="journal article" date="2022" name="Microbiol. Resour. Announc.">
        <title>Metagenome Sequencing to Explore Phylogenomics of Terrestrial Cyanobacteria.</title>
        <authorList>
            <person name="Ward R.D."/>
            <person name="Stajich J.E."/>
            <person name="Johansen J.R."/>
            <person name="Huntemann M."/>
            <person name="Clum A."/>
            <person name="Foster B."/>
            <person name="Foster B."/>
            <person name="Roux S."/>
            <person name="Palaniappan K."/>
            <person name="Varghese N."/>
            <person name="Mukherjee S."/>
            <person name="Reddy T.B.K."/>
            <person name="Daum C."/>
            <person name="Copeland A."/>
            <person name="Chen I.A."/>
            <person name="Ivanova N.N."/>
            <person name="Kyrpides N.C."/>
            <person name="Shapiro N."/>
            <person name="Eloe-Fadrosh E.A."/>
            <person name="Pietrasiak N."/>
        </authorList>
    </citation>
    <scope>NUCLEOTIDE SEQUENCE</scope>
    <source>
        <strain evidence="1">HA4357-MV3</strain>
    </source>
</reference>